<proteinExistence type="predicted"/>
<dbReference type="Pfam" id="PF14350">
    <property type="entry name" value="Beta_protein"/>
    <property type="match status" value="1"/>
</dbReference>
<keyword evidence="2" id="KW-1185">Reference proteome</keyword>
<accession>A0ABU0TWH0</accession>
<dbReference type="EMBL" id="JAUTBF010000001">
    <property type="protein sequence ID" value="MDQ1124011.1"/>
    <property type="molecule type" value="Genomic_DNA"/>
</dbReference>
<evidence type="ECO:0000313" key="2">
    <source>
        <dbReference type="Proteomes" id="UP001226691"/>
    </source>
</evidence>
<evidence type="ECO:0008006" key="3">
    <source>
        <dbReference type="Google" id="ProtNLM"/>
    </source>
</evidence>
<evidence type="ECO:0000313" key="1">
    <source>
        <dbReference type="EMBL" id="MDQ1124011.1"/>
    </source>
</evidence>
<organism evidence="1 2">
    <name type="scientific">Microbacterium trichothecenolyticum</name>
    <name type="common">Aureobacterium trichothecenolyticum</name>
    <dbReference type="NCBI Taxonomy" id="69370"/>
    <lineage>
        <taxon>Bacteria</taxon>
        <taxon>Bacillati</taxon>
        <taxon>Actinomycetota</taxon>
        <taxon>Actinomycetes</taxon>
        <taxon>Micrococcales</taxon>
        <taxon>Microbacteriaceae</taxon>
        <taxon>Microbacterium</taxon>
    </lineage>
</organism>
<sequence length="358" mass="38007">MGKIYRPFTLARAGELAALARVNGATRAAVVPVFQIAPRTWDYENERYSKTIPAHLAPLPEKLAAVWGGGSGYVDVSMLDSEPIIDGQHPLAWLAAQTRVAGTQLAPLVEVSSSAAAKAAAASLHVAHGTGVGIRLRQLDWTTIDPARLTALLGDLGVAPDVVDVFVDFESAEGAVIEVAVIAELTSLRALGPFRSITVGGAGFPDVNGVPRGTTEYPRDEWRIYSAVHAKLASMSQPTPDFFDNLVLKPDTIELGVDPRFISISAALRYTVTNDFLLAKGELFKGQGGSGKGGAALIPALDELTRHAEYATPVRSQADAWIEAVVAGSATPGNPGKWREWGTVRHIEVVAFQLSTLI</sequence>
<name>A0ABU0TWH0_MICTR</name>
<comment type="caution">
    <text evidence="1">The sequence shown here is derived from an EMBL/GenBank/DDBJ whole genome shotgun (WGS) entry which is preliminary data.</text>
</comment>
<protein>
    <recommendedName>
        <fullName evidence="3">T4 beta protein</fullName>
    </recommendedName>
</protein>
<dbReference type="RefSeq" id="WP_307484364.1">
    <property type="nucleotide sequence ID" value="NZ_JAUTBF010000001.1"/>
</dbReference>
<dbReference type="InterPro" id="IPR025683">
    <property type="entry name" value="Protein_beta"/>
</dbReference>
<reference evidence="1 2" key="1">
    <citation type="submission" date="2023-07" db="EMBL/GenBank/DDBJ databases">
        <title>Functional and genomic diversity of the sorghum phyllosphere microbiome.</title>
        <authorList>
            <person name="Shade A."/>
        </authorList>
    </citation>
    <scope>NUCLEOTIDE SEQUENCE [LARGE SCALE GENOMIC DNA]</scope>
    <source>
        <strain evidence="1 2">SORGH_AS_1207</strain>
    </source>
</reference>
<gene>
    <name evidence="1" type="ORF">QE412_002584</name>
</gene>
<dbReference type="Proteomes" id="UP001226691">
    <property type="component" value="Unassembled WGS sequence"/>
</dbReference>